<dbReference type="Pfam" id="PF22544">
    <property type="entry name" value="HYDIN_VesB_CFA65-like_Ig"/>
    <property type="match status" value="1"/>
</dbReference>
<keyword evidence="14" id="KW-1185">Reference proteome</keyword>
<feature type="domain" description="CFAP65-like ninth Ig-like" evidence="10">
    <location>
        <begin position="1065"/>
        <end position="1249"/>
    </location>
</feature>
<dbReference type="RefSeq" id="XP_024583924.1">
    <property type="nucleotide sequence ID" value="XM_024718535.1"/>
</dbReference>
<dbReference type="InterPro" id="IPR058536">
    <property type="entry name" value="Ig_CFAP65_4th"/>
</dbReference>
<dbReference type="GO" id="GO:0005737">
    <property type="term" value="C:cytoplasm"/>
    <property type="evidence" value="ECO:0007669"/>
    <property type="project" value="UniProtKB-SubCell"/>
</dbReference>
<protein>
    <recommendedName>
        <fullName evidence="15">PapD-like</fullName>
    </recommendedName>
</protein>
<dbReference type="Pfam" id="PF24507">
    <property type="entry name" value="Ig_CFAP65_4th"/>
    <property type="match status" value="1"/>
</dbReference>
<dbReference type="GO" id="GO:0031514">
    <property type="term" value="C:motile cilium"/>
    <property type="evidence" value="ECO:0007669"/>
    <property type="project" value="UniProtKB-SubCell"/>
</dbReference>
<reference evidence="14" key="1">
    <citation type="submission" date="2014-09" db="EMBL/GenBank/DDBJ databases">
        <authorList>
            <person name="Sharma Rahul"/>
            <person name="Thines Marco"/>
        </authorList>
    </citation>
    <scope>NUCLEOTIDE SEQUENCE [LARGE SCALE GENOMIC DNA]</scope>
</reference>
<dbReference type="Gene3D" id="2.60.40.10">
    <property type="entry name" value="Immunoglobulins"/>
    <property type="match status" value="8"/>
</dbReference>
<evidence type="ECO:0000256" key="4">
    <source>
        <dbReference type="ARBA" id="ARBA00022846"/>
    </source>
</evidence>
<evidence type="ECO:0000259" key="12">
    <source>
        <dbReference type="Pfam" id="PF25249"/>
    </source>
</evidence>
<dbReference type="InterPro" id="IPR056305">
    <property type="entry name" value="Ig_CFAP65_10th"/>
</dbReference>
<sequence>MEPATLRPVLDRVEQYRHYGLDCGDFIRFDAGSWVPGGEHIRQLTVRNVSQRTIKFKYELPRTKFFSMDFPTLITLSPGMSTVLEVAFRPVKLEEYDDFVGFYVQVIEGGVAAVTGRFRVPVAARIAALKIDLPQHLDFGFCPTKETTLQSFTLHNCGQIDALFHWTVPAVGEHGSPFAIQPESGRIQAGERLQLTASFFPTVASVYVNVTSCVVKSDTSESNPTAHARLETMKVSGISKFTHLSASVTELNFGEVLVGAPNTSRAPTEKEFILRNRSLVRASYNIQRLETDHDPTFFFTPLSGVADAESTVTIRVRYAPLSAGTFTCDHFDVLTPGGNRVRITCKGRAIGPMLSVYRKTLESNFVPTTSVNFHDVSVGANAESRVLTLRNASAVELAFHFDCQSQGVFCFDQIAGKVPSLSDLNITITFSPPNSGNFYRRIFLLVHNQSTQFVDVLGTGYDEKMRPSPFEQAHVDAYRFRAAAGLGRLSPDQLETYREKNGDAMFLKGALQRFQSEEMRVTNDTDSTVSQIPSPGQILTRSGEALLAEVDICREYFISIEDDANAVFVRSAFFDFESCSIVQMPSKKLLFVTNNTRSKVTCSWHIAVTTGLSDPSAFQVFPSSSDIATGATVEFRVVFQPSRINTYYFAEFEAFVSFKSNRTFRLVNVDTFTPPWSLIVKACGNTFSSLTEQFLPQVNFKLVGKKVHFPPCYLGDSVFQTVMIENSSDTSALYHFVEDPSGTFSCKPIGGFIEPNSFHLVAIRFTPCNAQKYSCFLKCVVNNNKEKPHLLELSAICALPQLSFQDIEAGQLLPFEAKVYLKPTSIGLQSVRQIQLVNTSRVPLVYRCELPPKHHNVFRVNPKLGRLNGRESAMIDCVFTPDEIREYVCRIIVAVKSISVPLLESKSFKSKIPILQELTIRVQTKGTTGAILFQPETLKFETILVNSSSKQMFFIENTADCDLKYSLQQDIVAGQQREMNEVVTSEEKKTLPRSGKLVFSHAEGYIPAQSRKKITAVFSSTSAGLYTFKVLCVVGNQTANSSYYSWDSDKLKQATCIIQAEASFPTVEIQDLRVPGLSTQLAWHQFQCNEINEYLAASPTKQELSHATAINESTYPECDEFDDEISIKRFALPFSPAPLGNRTEKVFMMLKNPGSLIVQYRLRLPNEGTVEMEHWAETGAPSAADVRLNGIISSKVFDFFPRHATLLPHQSILLTLSYSYNSEAFDGEHNLPLFLEVEKGKTVVLELQGQTLAHKYPKLYLPTQVFYLSPVTIGEFRQNFMPRCHEQDKLAQICINKPPIQQLEVFNRGESAMRLEVGKASFSRVNTANYGYRVLACESQSRIIPARSSIFLNIEFNPIKVGTIQAPLLFKACGLMGKGYSEISEVTVIGTGYHPKKNTMAQIKCKVWPTVKAPPKKQACRIPNLPACFVSDYVDFGHVSMHSEVSQLLVLKNENDASSSDVPRRFVFEWDTMHPLVINETIVFSPKSGELKPGEKALIRVTVVARGDAVVVDHDVAIMITYSDDCKDTPGNNADSKSAIPPRGQHIITDPSLNRNRDTKTRMSIIHRSTATQKAVIDKHEKLPALERSKNPSITRLPLSKTQLFNSRQTLIQPSRNVFPPSSNDINHLDMIPVTNPTRLFVRIFAHILPENVMERIYPRNELNKMPLPTTKQIPHVVSAPDPAVRDVAIPSFSNTRATSKKFAASAALSNSESCSKICAEATNEADPGVFACTDEAAAAECQDVLYDVMETLAMDVLTSSTIQDALKEQLVPLPRSDCALLHATFLEGAQSTLPPESLYHSTRQDIDCQAIVANLMENTVFNTLQELFYGDLEQELLCVPRSSLFPEVVGSSVSKINKDSGKDSQPVIT</sequence>
<dbReference type="PANTHER" id="PTHR46127:SF1">
    <property type="entry name" value="CILIA- AND FLAGELLA-ASSOCIATED PROTEIN 65"/>
    <property type="match status" value="1"/>
</dbReference>
<keyword evidence="4" id="KW-0282">Flagellum</keyword>
<evidence type="ECO:0000259" key="11">
    <source>
        <dbReference type="Pfam" id="PF25248"/>
    </source>
</evidence>
<dbReference type="Pfam" id="PF25249">
    <property type="entry name" value="Ig_CFAP65_7th"/>
    <property type="match status" value="1"/>
</dbReference>
<keyword evidence="3" id="KW-0963">Cytoplasm</keyword>
<evidence type="ECO:0000256" key="1">
    <source>
        <dbReference type="ARBA" id="ARBA00004230"/>
    </source>
</evidence>
<dbReference type="InterPro" id="IPR053879">
    <property type="entry name" value="HYDIN_VesB_CFA65-like_Ig"/>
</dbReference>
<evidence type="ECO:0000259" key="7">
    <source>
        <dbReference type="Pfam" id="PF22544"/>
    </source>
</evidence>
<evidence type="ECO:0000259" key="10">
    <source>
        <dbReference type="Pfam" id="PF24816"/>
    </source>
</evidence>
<evidence type="ECO:0000256" key="3">
    <source>
        <dbReference type="ARBA" id="ARBA00022490"/>
    </source>
</evidence>
<keyword evidence="6" id="KW-0966">Cell projection</keyword>
<accession>A0A0N7L7N3</accession>
<dbReference type="Pfam" id="PF25248">
    <property type="entry name" value="Ig_CFAP65_8th"/>
    <property type="match status" value="1"/>
</dbReference>
<evidence type="ECO:0000313" key="14">
    <source>
        <dbReference type="Proteomes" id="UP000054928"/>
    </source>
</evidence>
<feature type="domain" description="CFAP65 eight Ig-like" evidence="11">
    <location>
        <begin position="929"/>
        <end position="1062"/>
    </location>
</feature>
<feature type="domain" description="HYDIN/VesB/CFA65-like Ig-like" evidence="7">
    <location>
        <begin position="130"/>
        <end position="219"/>
    </location>
</feature>
<feature type="domain" description="CFAP65 tenth Ig-like" evidence="8">
    <location>
        <begin position="1293"/>
        <end position="1397"/>
    </location>
</feature>
<dbReference type="Pfam" id="PF24291">
    <property type="entry name" value="Ig_CFAP65"/>
    <property type="match status" value="1"/>
</dbReference>
<evidence type="ECO:0000259" key="9">
    <source>
        <dbReference type="Pfam" id="PF24507"/>
    </source>
</evidence>
<dbReference type="OMA" id="QQLKVMV"/>
<dbReference type="InterPro" id="IPR013783">
    <property type="entry name" value="Ig-like_fold"/>
</dbReference>
<name>A0A0N7L7N3_PLAHL</name>
<dbReference type="OrthoDB" id="415597at2759"/>
<dbReference type="EMBL" id="CCYD01002589">
    <property type="protein sequence ID" value="CEG47555.1"/>
    <property type="molecule type" value="Genomic_DNA"/>
</dbReference>
<dbReference type="PANTHER" id="PTHR46127">
    <property type="entry name" value="CILIA- AND FLAGELLA-ASSOCIATED PROTEIN 65"/>
    <property type="match status" value="1"/>
</dbReference>
<evidence type="ECO:0000256" key="6">
    <source>
        <dbReference type="ARBA" id="ARBA00023273"/>
    </source>
</evidence>
<dbReference type="InterPro" id="IPR057467">
    <property type="entry name" value="Ig_CFAP65_8th"/>
</dbReference>
<keyword evidence="5" id="KW-0969">Cilium</keyword>
<dbReference type="GeneID" id="36399478"/>
<evidence type="ECO:0000256" key="5">
    <source>
        <dbReference type="ARBA" id="ARBA00023069"/>
    </source>
</evidence>
<dbReference type="InterPro" id="IPR052614">
    <property type="entry name" value="CFAP65"/>
</dbReference>
<feature type="domain" description="CFAP65 seventh Ig-like" evidence="12">
    <location>
        <begin position="817"/>
        <end position="897"/>
    </location>
</feature>
<dbReference type="STRING" id="4781.A0A0N7L7N3"/>
<evidence type="ECO:0008006" key="15">
    <source>
        <dbReference type="Google" id="ProtNLM"/>
    </source>
</evidence>
<comment type="subcellular location">
    <subcellularLocation>
        <location evidence="1">Cell projection</location>
        <location evidence="1">Cilium</location>
        <location evidence="1">Flagellum</location>
    </subcellularLocation>
    <subcellularLocation>
        <location evidence="2">Cytoplasm</location>
    </subcellularLocation>
</comment>
<dbReference type="InterPro" id="IPR056344">
    <property type="entry name" value="Ig_CFAP65-like_9th"/>
</dbReference>
<evidence type="ECO:0000259" key="8">
    <source>
        <dbReference type="Pfam" id="PF24291"/>
    </source>
</evidence>
<evidence type="ECO:0000313" key="13">
    <source>
        <dbReference type="EMBL" id="CEG47555.1"/>
    </source>
</evidence>
<organism evidence="13 14">
    <name type="scientific">Plasmopara halstedii</name>
    <name type="common">Downy mildew of sunflower</name>
    <dbReference type="NCBI Taxonomy" id="4781"/>
    <lineage>
        <taxon>Eukaryota</taxon>
        <taxon>Sar</taxon>
        <taxon>Stramenopiles</taxon>
        <taxon>Oomycota</taxon>
        <taxon>Peronosporomycetes</taxon>
        <taxon>Peronosporales</taxon>
        <taxon>Peronosporaceae</taxon>
        <taxon>Plasmopara</taxon>
    </lineage>
</organism>
<proteinExistence type="predicted"/>
<dbReference type="Pfam" id="PF24816">
    <property type="entry name" value="Ig_CFAP65__9th"/>
    <property type="match status" value="1"/>
</dbReference>
<dbReference type="Proteomes" id="UP000054928">
    <property type="component" value="Unassembled WGS sequence"/>
</dbReference>
<evidence type="ECO:0000256" key="2">
    <source>
        <dbReference type="ARBA" id="ARBA00004496"/>
    </source>
</evidence>
<feature type="domain" description="CFAP65 fourth Ig-like" evidence="9">
    <location>
        <begin position="370"/>
        <end position="464"/>
    </location>
</feature>
<dbReference type="InterPro" id="IPR057470">
    <property type="entry name" value="Ig_CFAP65_7th"/>
</dbReference>